<feature type="transmembrane region" description="Helical" evidence="6">
    <location>
        <begin position="6"/>
        <end position="29"/>
    </location>
</feature>
<feature type="transmembrane region" description="Helical" evidence="6">
    <location>
        <begin position="434"/>
        <end position="458"/>
    </location>
</feature>
<keyword evidence="8" id="KW-1185">Reference proteome</keyword>
<evidence type="ECO:0000313" key="7">
    <source>
        <dbReference type="EMBL" id="GBG25243.1"/>
    </source>
</evidence>
<dbReference type="AlphaFoldDB" id="A0A2R5G9Q1"/>
<evidence type="ECO:0000256" key="2">
    <source>
        <dbReference type="ARBA" id="ARBA00022692"/>
    </source>
</evidence>
<feature type="compositionally biased region" description="Basic and acidic residues" evidence="5">
    <location>
        <begin position="282"/>
        <end position="291"/>
    </location>
</feature>
<dbReference type="Proteomes" id="UP000241890">
    <property type="component" value="Unassembled WGS sequence"/>
</dbReference>
<evidence type="ECO:0000256" key="1">
    <source>
        <dbReference type="ARBA" id="ARBA00004141"/>
    </source>
</evidence>
<dbReference type="GO" id="GO:0016020">
    <property type="term" value="C:membrane"/>
    <property type="evidence" value="ECO:0007669"/>
    <property type="project" value="UniProtKB-SubCell"/>
</dbReference>
<dbReference type="InterPro" id="IPR004776">
    <property type="entry name" value="Mem_transp_PIN-like"/>
</dbReference>
<evidence type="ECO:0000256" key="4">
    <source>
        <dbReference type="ARBA" id="ARBA00023136"/>
    </source>
</evidence>
<protein>
    <submittedName>
        <fullName evidence="7">Uncharacterized protein</fullName>
    </submittedName>
</protein>
<feature type="transmembrane region" description="Helical" evidence="6">
    <location>
        <begin position="71"/>
        <end position="93"/>
    </location>
</feature>
<comment type="subcellular location">
    <subcellularLocation>
        <location evidence="1">Membrane</location>
        <topology evidence="1">Multi-pass membrane protein</topology>
    </subcellularLocation>
</comment>
<feature type="transmembrane region" description="Helical" evidence="6">
    <location>
        <begin position="105"/>
        <end position="126"/>
    </location>
</feature>
<evidence type="ECO:0000313" key="8">
    <source>
        <dbReference type="Proteomes" id="UP000241890"/>
    </source>
</evidence>
<evidence type="ECO:0000256" key="6">
    <source>
        <dbReference type="SAM" id="Phobius"/>
    </source>
</evidence>
<evidence type="ECO:0000256" key="3">
    <source>
        <dbReference type="ARBA" id="ARBA00022989"/>
    </source>
</evidence>
<reference evidence="7 8" key="1">
    <citation type="submission" date="2017-12" db="EMBL/GenBank/DDBJ databases">
        <title>Sequencing, de novo assembly and annotation of complete genome of a new Thraustochytrid species, strain FCC1311.</title>
        <authorList>
            <person name="Sedici K."/>
            <person name="Godart F."/>
            <person name="Aiese Cigliano R."/>
            <person name="Sanseverino W."/>
            <person name="Barakat M."/>
            <person name="Ortet P."/>
            <person name="Marechal E."/>
            <person name="Cagnac O."/>
            <person name="Amato A."/>
        </authorList>
    </citation>
    <scope>NUCLEOTIDE SEQUENCE [LARGE SCALE GENOMIC DNA]</scope>
</reference>
<dbReference type="InterPro" id="IPR039305">
    <property type="entry name" value="PILS2/6"/>
</dbReference>
<name>A0A2R5G9Q1_9STRA</name>
<feature type="transmembrane region" description="Helical" evidence="6">
    <location>
        <begin position="405"/>
        <end position="428"/>
    </location>
</feature>
<feature type="transmembrane region" description="Helical" evidence="6">
    <location>
        <begin position="470"/>
        <end position="490"/>
    </location>
</feature>
<feature type="transmembrane region" description="Helical" evidence="6">
    <location>
        <begin position="316"/>
        <end position="337"/>
    </location>
</feature>
<feature type="transmembrane region" description="Helical" evidence="6">
    <location>
        <begin position="357"/>
        <end position="378"/>
    </location>
</feature>
<dbReference type="PANTHER" id="PTHR31419">
    <property type="entry name" value="PROTEIN PIN-LIKES 2"/>
    <property type="match status" value="1"/>
</dbReference>
<organism evidence="7 8">
    <name type="scientific">Hondaea fermentalgiana</name>
    <dbReference type="NCBI Taxonomy" id="2315210"/>
    <lineage>
        <taxon>Eukaryota</taxon>
        <taxon>Sar</taxon>
        <taxon>Stramenopiles</taxon>
        <taxon>Bigyra</taxon>
        <taxon>Labyrinthulomycetes</taxon>
        <taxon>Thraustochytrida</taxon>
        <taxon>Thraustochytriidae</taxon>
        <taxon>Hondaea</taxon>
    </lineage>
</organism>
<keyword evidence="2 6" id="KW-0812">Transmembrane</keyword>
<accession>A0A2R5G9Q1</accession>
<sequence length="497" mass="53802">MTDVASLMWTSVKAILPVFILMGLGAWFVHKGILDAKAAGALSWLSKWLYSPSLVFVRLGQGFSQELFAEVGILMPMGVVILSINFILSLLLVPVAKPTQAFRKWFVYSMTFSNITALPLVFISAVCTGGKIRRPANEIETLSLSGDDQFYESAECIETGELYLVIYIAIPYVLLFMTAVLIKSTGKSPAVERAKDVASEVSDEESTAEVNALEEGSRQTHAENDGVVRPQATSASDRMDSDIVELALPAPAPPSSGQAAPHVARETSVEAPSADEVVLSAKETKKDDAKKPPQPADSEEDTPEAAPSCGRKWAGIMYEVVMQPAVLSQIFGLIVGLNPKLQAFVFNTDSAAAPIVSVMRTLAPGLVSVVILALALLVGSKMTKTKYSELLGGDEERMGISRRTLFVFVFGRMLFIPAVSFSLLYLAIDLFPKNQMLLMILFFEVFVPTANMCAICAPPEQGQIISLGMINQYLVGILSMTMWCFLALTLSTEAVSM</sequence>
<dbReference type="Pfam" id="PF03547">
    <property type="entry name" value="Mem_trans"/>
    <property type="match status" value="1"/>
</dbReference>
<keyword evidence="3 6" id="KW-1133">Transmembrane helix</keyword>
<dbReference type="GO" id="GO:0055085">
    <property type="term" value="P:transmembrane transport"/>
    <property type="evidence" value="ECO:0007669"/>
    <property type="project" value="InterPro"/>
</dbReference>
<gene>
    <name evidence="7" type="ORF">FCC1311_014602</name>
</gene>
<feature type="region of interest" description="Disordered" evidence="5">
    <location>
        <begin position="196"/>
        <end position="308"/>
    </location>
</feature>
<feature type="compositionally biased region" description="Basic and acidic residues" evidence="5">
    <location>
        <begin position="215"/>
        <end position="226"/>
    </location>
</feature>
<comment type="caution">
    <text evidence="7">The sequence shown here is derived from an EMBL/GenBank/DDBJ whole genome shotgun (WGS) entry which is preliminary data.</text>
</comment>
<proteinExistence type="predicted"/>
<keyword evidence="4 6" id="KW-0472">Membrane</keyword>
<evidence type="ECO:0000256" key="5">
    <source>
        <dbReference type="SAM" id="MobiDB-lite"/>
    </source>
</evidence>
<dbReference type="PANTHER" id="PTHR31419:SF1">
    <property type="entry name" value="PROTEIN PIN-LIKES 6"/>
    <property type="match status" value="1"/>
</dbReference>
<feature type="transmembrane region" description="Helical" evidence="6">
    <location>
        <begin position="162"/>
        <end position="182"/>
    </location>
</feature>
<dbReference type="EMBL" id="BEYU01000012">
    <property type="protein sequence ID" value="GBG25243.1"/>
    <property type="molecule type" value="Genomic_DNA"/>
</dbReference>
<dbReference type="InParanoid" id="A0A2R5G9Q1"/>